<dbReference type="AlphaFoldDB" id="A0A1Q9APD8"/>
<dbReference type="Pfam" id="PF04542">
    <property type="entry name" value="Sigma70_r2"/>
    <property type="match status" value="1"/>
</dbReference>
<dbReference type="GO" id="GO:0003700">
    <property type="term" value="F:DNA-binding transcription factor activity"/>
    <property type="evidence" value="ECO:0007669"/>
    <property type="project" value="InterPro"/>
</dbReference>
<sequence length="148" mass="16241">MHPAAESHNFMKDLVALLPRLRRFAMTLCPSPSAADDMVGAVTLRALAHGQPAADIRLDAWVYRLMRALRQETVDQGYEPPDAVAAVSRSIPLPVGTAPAFLLVNVEKFRYEVAADVLGIAREQVIRQVAEARLSFAAAETKTFEKRA</sequence>
<comment type="caution">
    <text evidence="2">The sequence shown here is derived from an EMBL/GenBank/DDBJ whole genome shotgun (WGS) entry which is preliminary data.</text>
</comment>
<organism evidence="2 3">
    <name type="scientific">Xaviernesmea rhizosphaerae</name>
    <dbReference type="NCBI Taxonomy" id="1672749"/>
    <lineage>
        <taxon>Bacteria</taxon>
        <taxon>Pseudomonadati</taxon>
        <taxon>Pseudomonadota</taxon>
        <taxon>Alphaproteobacteria</taxon>
        <taxon>Hyphomicrobiales</taxon>
        <taxon>Rhizobiaceae</taxon>
        <taxon>Rhizobium/Agrobacterium group</taxon>
        <taxon>Xaviernesmea</taxon>
    </lineage>
</organism>
<reference evidence="2 3" key="1">
    <citation type="submission" date="2016-09" db="EMBL/GenBank/DDBJ databases">
        <title>Rhizobium sp. nov., a novel species isolated from the rice rhizosphere.</title>
        <authorList>
            <person name="Zhao J."/>
            <person name="Zhang X."/>
        </authorList>
    </citation>
    <scope>NUCLEOTIDE SEQUENCE [LARGE SCALE GENOMIC DNA]</scope>
    <source>
        <strain evidence="2 3">MH17</strain>
    </source>
</reference>
<dbReference type="STRING" id="1672749.BJF92_06755"/>
<dbReference type="InterPro" id="IPR007627">
    <property type="entry name" value="RNA_pol_sigma70_r2"/>
</dbReference>
<dbReference type="GO" id="GO:0006352">
    <property type="term" value="P:DNA-templated transcription initiation"/>
    <property type="evidence" value="ECO:0007669"/>
    <property type="project" value="InterPro"/>
</dbReference>
<accession>A0A1Q9APD8</accession>
<name>A0A1Q9APD8_9HYPH</name>
<dbReference type="Proteomes" id="UP000186143">
    <property type="component" value="Unassembled WGS sequence"/>
</dbReference>
<feature type="domain" description="RNA polymerase sigma-70 region 2" evidence="1">
    <location>
        <begin position="16"/>
        <end position="68"/>
    </location>
</feature>
<evidence type="ECO:0000259" key="1">
    <source>
        <dbReference type="Pfam" id="PF04542"/>
    </source>
</evidence>
<dbReference type="EMBL" id="MKIO01000019">
    <property type="protein sequence ID" value="OLP57218.1"/>
    <property type="molecule type" value="Genomic_DNA"/>
</dbReference>
<proteinExistence type="predicted"/>
<dbReference type="Gene3D" id="1.20.140.160">
    <property type="match status" value="1"/>
</dbReference>
<evidence type="ECO:0000313" key="3">
    <source>
        <dbReference type="Proteomes" id="UP000186143"/>
    </source>
</evidence>
<dbReference type="InterPro" id="IPR013325">
    <property type="entry name" value="RNA_pol_sigma_r2"/>
</dbReference>
<evidence type="ECO:0000313" key="2">
    <source>
        <dbReference type="EMBL" id="OLP57218.1"/>
    </source>
</evidence>
<dbReference type="SUPFAM" id="SSF88946">
    <property type="entry name" value="Sigma2 domain of RNA polymerase sigma factors"/>
    <property type="match status" value="1"/>
</dbReference>
<gene>
    <name evidence="2" type="ORF">BJF92_06755</name>
</gene>
<protein>
    <recommendedName>
        <fullName evidence="1">RNA polymerase sigma-70 region 2 domain-containing protein</fullName>
    </recommendedName>
</protein>